<dbReference type="GO" id="GO:0003676">
    <property type="term" value="F:nucleic acid binding"/>
    <property type="evidence" value="ECO:0007669"/>
    <property type="project" value="InterPro"/>
</dbReference>
<dbReference type="InterPro" id="IPR003509">
    <property type="entry name" value="UPF0102_YraN-like"/>
</dbReference>
<comment type="similarity">
    <text evidence="1 2">Belongs to the UPF0102 family.</text>
</comment>
<evidence type="ECO:0000256" key="2">
    <source>
        <dbReference type="HAMAP-Rule" id="MF_00048"/>
    </source>
</evidence>
<evidence type="ECO:0000313" key="4">
    <source>
        <dbReference type="Proteomes" id="UP000034749"/>
    </source>
</evidence>
<dbReference type="EMBL" id="LBZW01000041">
    <property type="protein sequence ID" value="KKR78172.1"/>
    <property type="molecule type" value="Genomic_DNA"/>
</dbReference>
<dbReference type="InterPro" id="IPR011335">
    <property type="entry name" value="Restrct_endonuc-II-like"/>
</dbReference>
<name>A0A0G0WS27_9BACT</name>
<dbReference type="PANTHER" id="PTHR34039:SF1">
    <property type="entry name" value="UPF0102 PROTEIN YRAN"/>
    <property type="match status" value="1"/>
</dbReference>
<dbReference type="HAMAP" id="MF_00048">
    <property type="entry name" value="UPF0102"/>
    <property type="match status" value="1"/>
</dbReference>
<dbReference type="Pfam" id="PF02021">
    <property type="entry name" value="UPF0102"/>
    <property type="match status" value="1"/>
</dbReference>
<dbReference type="PANTHER" id="PTHR34039">
    <property type="entry name" value="UPF0102 PROTEIN YRAN"/>
    <property type="match status" value="1"/>
</dbReference>
<organism evidence="3 4">
    <name type="scientific">Candidatus Nomurabacteria bacterium GW2011_GWA2_40_9</name>
    <dbReference type="NCBI Taxonomy" id="1618734"/>
    <lineage>
        <taxon>Bacteria</taxon>
        <taxon>Candidatus Nomuraibacteriota</taxon>
    </lineage>
</organism>
<protein>
    <recommendedName>
        <fullName evidence="2">UPF0102 protein UU24_C0041G0013</fullName>
    </recommendedName>
</protein>
<gene>
    <name evidence="3" type="ORF">UU24_C0041G0013</name>
</gene>
<dbReference type="AlphaFoldDB" id="A0A0G0WS27"/>
<evidence type="ECO:0000313" key="3">
    <source>
        <dbReference type="EMBL" id="KKR78172.1"/>
    </source>
</evidence>
<proteinExistence type="inferred from homology"/>
<dbReference type="InterPro" id="IPR011856">
    <property type="entry name" value="tRNA_endonuc-like_dom_sf"/>
</dbReference>
<dbReference type="Proteomes" id="UP000034749">
    <property type="component" value="Unassembled WGS sequence"/>
</dbReference>
<comment type="caution">
    <text evidence="3">The sequence shown here is derived from an EMBL/GenBank/DDBJ whole genome shotgun (WGS) entry which is preliminary data.</text>
</comment>
<dbReference type="SUPFAM" id="SSF52980">
    <property type="entry name" value="Restriction endonuclease-like"/>
    <property type="match status" value="1"/>
</dbReference>
<sequence>MPKVFTSETQKIGEIGENIAVRFLVKHGFIIKERNYTKKWGEIDIIAEKDDKLYFIEVKSVSRITLETSPQPEPVGLGGSDDDYRPEDNMHPWKLKRMARTIQTYMLSDRIPEHKEWQVDLLVVYLDLKNKKARVKTISDIVL</sequence>
<reference evidence="3 4" key="1">
    <citation type="journal article" date="2015" name="Nature">
        <title>rRNA introns, odd ribosomes, and small enigmatic genomes across a large radiation of phyla.</title>
        <authorList>
            <person name="Brown C.T."/>
            <person name="Hug L.A."/>
            <person name="Thomas B.C."/>
            <person name="Sharon I."/>
            <person name="Castelle C.J."/>
            <person name="Singh A."/>
            <person name="Wilkins M.J."/>
            <person name="Williams K.H."/>
            <person name="Banfield J.F."/>
        </authorList>
    </citation>
    <scope>NUCLEOTIDE SEQUENCE [LARGE SCALE GENOMIC DNA]</scope>
</reference>
<dbReference type="Gene3D" id="3.40.1350.10">
    <property type="match status" value="1"/>
</dbReference>
<evidence type="ECO:0000256" key="1">
    <source>
        <dbReference type="ARBA" id="ARBA00006738"/>
    </source>
</evidence>
<accession>A0A0G0WS27</accession>